<dbReference type="PANTHER" id="PTHR11575:SF23">
    <property type="entry name" value="5-NUCLEOTIDASE FAMILY PROTEIN"/>
    <property type="match status" value="1"/>
</dbReference>
<accession>A0A4P6YRR2</accession>
<dbReference type="GO" id="GO:0046872">
    <property type="term" value="F:metal ion binding"/>
    <property type="evidence" value="ECO:0007669"/>
    <property type="project" value="InterPro"/>
</dbReference>
<keyword evidence="6" id="KW-1185">Reference proteome</keyword>
<dbReference type="GO" id="GO:0030288">
    <property type="term" value="C:outer membrane-bounded periplasmic space"/>
    <property type="evidence" value="ECO:0007669"/>
    <property type="project" value="TreeGrafter"/>
</dbReference>
<dbReference type="CDD" id="cd00845">
    <property type="entry name" value="MPP_UshA_N_like"/>
    <property type="match status" value="1"/>
</dbReference>
<dbReference type="GO" id="GO:0008768">
    <property type="term" value="F:UDP-sugar diphosphatase activity"/>
    <property type="evidence" value="ECO:0007669"/>
    <property type="project" value="TreeGrafter"/>
</dbReference>
<dbReference type="InterPro" id="IPR006146">
    <property type="entry name" value="5'-Nucleotdase_CS"/>
</dbReference>
<dbReference type="AlphaFoldDB" id="A0A4P6YRR2"/>
<dbReference type="Proteomes" id="UP000292886">
    <property type="component" value="Chromosome"/>
</dbReference>
<dbReference type="SUPFAM" id="SSF55816">
    <property type="entry name" value="5'-nucleotidase (syn. UDP-sugar hydrolase), C-terminal domain"/>
    <property type="match status" value="1"/>
</dbReference>
<dbReference type="PROSITE" id="PS00785">
    <property type="entry name" value="5_NUCLEOTIDASE_1"/>
    <property type="match status" value="1"/>
</dbReference>
<dbReference type="PRINTS" id="PR01607">
    <property type="entry name" value="APYRASEFAMLY"/>
</dbReference>
<keyword evidence="2" id="KW-0378">Hydrolase</keyword>
<sequence>MTTESILTIMHTNDIHSHLENWPRIRRSLLDQQRNLKTGVNDVLTFDIGDALDRVHPLTEATLGTANVALLNQANYDAVTIGNNEGLSLHAEQLNHLYDEANFPVLVANFLDAKTHQRADWNQGVHYQQTADGTRIGVIGLTAQFDDSYPLLGWDVTDIGTTLDKILPTVRANSDVVILLSHLGINVDRRIAQRFSDIDIILGAHTHHLLEHGEMVNGTLLAAAGKWGCWIGKVSVRLQEHKIIAKTARVIQTDELPQLPADELEIAGYEQAGRQQLRADKVADLPQALLRSDHSLMQDALKMVQEKTGAPAAMLSSGLFLRDLPAGIVNRDDLLELLPHQMHVMTTSLSGTELKRLMQEVHKNSGFLRGFSLVGVGFRGKIFGELVFAGLAYDERLDQVYYADEPIVPTGEYVIASLDYYKFLPFLPTIEIAGINEIMMNNNLREDYALYLAKHYRLAVNVKE</sequence>
<evidence type="ECO:0000259" key="4">
    <source>
        <dbReference type="Pfam" id="PF02872"/>
    </source>
</evidence>
<dbReference type="Pfam" id="PF02872">
    <property type="entry name" value="5_nucleotid_C"/>
    <property type="match status" value="1"/>
</dbReference>
<evidence type="ECO:0000256" key="2">
    <source>
        <dbReference type="RuleBase" id="RU362119"/>
    </source>
</evidence>
<keyword evidence="2" id="KW-0547">Nucleotide-binding</keyword>
<organism evidence="5 6">
    <name type="scientific">Periweissella cryptocerci</name>
    <dbReference type="NCBI Taxonomy" id="2506420"/>
    <lineage>
        <taxon>Bacteria</taxon>
        <taxon>Bacillati</taxon>
        <taxon>Bacillota</taxon>
        <taxon>Bacilli</taxon>
        <taxon>Lactobacillales</taxon>
        <taxon>Lactobacillaceae</taxon>
        <taxon>Periweissella</taxon>
    </lineage>
</organism>
<keyword evidence="1" id="KW-0732">Signal</keyword>
<dbReference type="OrthoDB" id="9793179at2"/>
<dbReference type="GO" id="GO:0009166">
    <property type="term" value="P:nucleotide catabolic process"/>
    <property type="evidence" value="ECO:0007669"/>
    <property type="project" value="InterPro"/>
</dbReference>
<dbReference type="InterPro" id="IPR036907">
    <property type="entry name" value="5'-Nucleotdase_C_sf"/>
</dbReference>
<feature type="domain" description="5'-Nucleotidase C-terminal" evidence="4">
    <location>
        <begin position="295"/>
        <end position="421"/>
    </location>
</feature>
<proteinExistence type="inferred from homology"/>
<evidence type="ECO:0000313" key="5">
    <source>
        <dbReference type="EMBL" id="QBO35311.1"/>
    </source>
</evidence>
<dbReference type="InterPro" id="IPR011240">
    <property type="entry name" value="Pesterase_YunD"/>
</dbReference>
<evidence type="ECO:0000256" key="1">
    <source>
        <dbReference type="ARBA" id="ARBA00022729"/>
    </source>
</evidence>
<comment type="similarity">
    <text evidence="2">Belongs to the 5'-nucleotidase family.</text>
</comment>
<dbReference type="PIRSF" id="PIRSF036361">
    <property type="entry name" value="YunD"/>
    <property type="match status" value="1"/>
</dbReference>
<reference evidence="6" key="1">
    <citation type="submission" date="2019-03" db="EMBL/GenBank/DDBJ databases">
        <title>Weissella sp. 26KH-42 Genome sequencing.</title>
        <authorList>
            <person name="Heo J."/>
            <person name="Kim S.-J."/>
            <person name="Kim J.-S."/>
            <person name="Hong S.-B."/>
            <person name="Kwon S.-W."/>
        </authorList>
    </citation>
    <scope>NUCLEOTIDE SEQUENCE [LARGE SCALE GENOMIC DNA]</scope>
    <source>
        <strain evidence="6">26KH-42</strain>
    </source>
</reference>
<dbReference type="InterPro" id="IPR008334">
    <property type="entry name" value="5'-Nucleotdase_C"/>
</dbReference>
<name>A0A4P6YRR2_9LACO</name>
<dbReference type="PANTHER" id="PTHR11575">
    <property type="entry name" value="5'-NUCLEOTIDASE-RELATED"/>
    <property type="match status" value="1"/>
</dbReference>
<dbReference type="Gene3D" id="3.60.21.10">
    <property type="match status" value="1"/>
</dbReference>
<dbReference type="InterPro" id="IPR029052">
    <property type="entry name" value="Metallo-depent_PP-like"/>
</dbReference>
<dbReference type="GO" id="GO:0008253">
    <property type="term" value="F:5'-nucleotidase activity"/>
    <property type="evidence" value="ECO:0007669"/>
    <property type="project" value="TreeGrafter"/>
</dbReference>
<dbReference type="InterPro" id="IPR006179">
    <property type="entry name" value="5_nucleotidase/apyrase"/>
</dbReference>
<gene>
    <name evidence="5" type="ORF">EQG49_01945</name>
</gene>
<dbReference type="InterPro" id="IPR004843">
    <property type="entry name" value="Calcineurin-like_PHP"/>
</dbReference>
<dbReference type="RefSeq" id="WP_133362391.1">
    <property type="nucleotide sequence ID" value="NZ_CP037940.1"/>
</dbReference>
<dbReference type="EMBL" id="CP037940">
    <property type="protein sequence ID" value="QBO35311.1"/>
    <property type="molecule type" value="Genomic_DNA"/>
</dbReference>
<dbReference type="Pfam" id="PF00149">
    <property type="entry name" value="Metallophos"/>
    <property type="match status" value="1"/>
</dbReference>
<dbReference type="KEGG" id="wei:EQG49_01945"/>
<dbReference type="GO" id="GO:0000166">
    <property type="term" value="F:nucleotide binding"/>
    <property type="evidence" value="ECO:0007669"/>
    <property type="project" value="UniProtKB-KW"/>
</dbReference>
<evidence type="ECO:0000313" key="6">
    <source>
        <dbReference type="Proteomes" id="UP000292886"/>
    </source>
</evidence>
<evidence type="ECO:0000259" key="3">
    <source>
        <dbReference type="Pfam" id="PF00149"/>
    </source>
</evidence>
<feature type="domain" description="Calcineurin-like phosphoesterase" evidence="3">
    <location>
        <begin position="8"/>
        <end position="208"/>
    </location>
</feature>
<protein>
    <submittedName>
        <fullName evidence="5">Bifunctional metallophosphatase/5'-nucleotidase</fullName>
    </submittedName>
</protein>
<dbReference type="SUPFAM" id="SSF56300">
    <property type="entry name" value="Metallo-dependent phosphatases"/>
    <property type="match status" value="1"/>
</dbReference>
<dbReference type="Gene3D" id="3.90.780.10">
    <property type="entry name" value="5'-Nucleotidase, C-terminal domain"/>
    <property type="match status" value="1"/>
</dbReference>